<dbReference type="Proteomes" id="UP000326546">
    <property type="component" value="Chromosome"/>
</dbReference>
<evidence type="ECO:0008006" key="3">
    <source>
        <dbReference type="Google" id="ProtNLM"/>
    </source>
</evidence>
<reference evidence="1 2" key="1">
    <citation type="submission" date="2019-09" db="EMBL/GenBank/DDBJ databases">
        <title>Serinicoccus pratensis sp. nov., isolated from meadow soil.</title>
        <authorList>
            <person name="Zhang W."/>
        </authorList>
    </citation>
    <scope>NUCLEOTIDE SEQUENCE [LARGE SCALE GENOMIC DNA]</scope>
    <source>
        <strain evidence="1 2">W204</strain>
    </source>
</reference>
<gene>
    <name evidence="1" type="ORF">FY030_15315</name>
</gene>
<sequence length="101" mass="11490">MTTPEQKRARAQMLREVATTISTKAWLLDDDLDSLLRHYPHRSDGVWWGPAATDFYDGVRGVRTDVRNLRTDILGYASRCRVKATELEELADEQEAAQSVP</sequence>
<organism evidence="1 2">
    <name type="scientific">Ornithinimicrobium pratense</name>
    <dbReference type="NCBI Taxonomy" id="2593973"/>
    <lineage>
        <taxon>Bacteria</taxon>
        <taxon>Bacillati</taxon>
        <taxon>Actinomycetota</taxon>
        <taxon>Actinomycetes</taxon>
        <taxon>Micrococcales</taxon>
        <taxon>Ornithinimicrobiaceae</taxon>
        <taxon>Ornithinimicrobium</taxon>
    </lineage>
</organism>
<evidence type="ECO:0000313" key="1">
    <source>
        <dbReference type="EMBL" id="QFG69891.1"/>
    </source>
</evidence>
<accession>A0A5J6V9N0</accession>
<protein>
    <recommendedName>
        <fullName evidence="3">WXG100 family type VII secretion target</fullName>
    </recommendedName>
</protein>
<dbReference type="KEGG" id="serw:FY030_15315"/>
<dbReference type="RefSeq" id="WP_158062385.1">
    <property type="nucleotide sequence ID" value="NZ_CP044427.1"/>
</dbReference>
<proteinExistence type="predicted"/>
<dbReference type="OrthoDB" id="4871257at2"/>
<keyword evidence="2" id="KW-1185">Reference proteome</keyword>
<dbReference type="AlphaFoldDB" id="A0A5J6V9N0"/>
<dbReference type="EMBL" id="CP044427">
    <property type="protein sequence ID" value="QFG69891.1"/>
    <property type="molecule type" value="Genomic_DNA"/>
</dbReference>
<evidence type="ECO:0000313" key="2">
    <source>
        <dbReference type="Proteomes" id="UP000326546"/>
    </source>
</evidence>
<name>A0A5J6V9N0_9MICO</name>